<name>A0AAN5VPB6_CLODI</name>
<dbReference type="AlphaFoldDB" id="A0AAN5VPB6"/>
<dbReference type="EMBL" id="DAEPXK010000050">
    <property type="protein sequence ID" value="HBH1543849.1"/>
    <property type="molecule type" value="Genomic_DNA"/>
</dbReference>
<gene>
    <name evidence="1" type="ORF">KRM00_003384</name>
</gene>
<organism evidence="1 2">
    <name type="scientific">Clostridioides difficile</name>
    <name type="common">Peptoclostridium difficile</name>
    <dbReference type="NCBI Taxonomy" id="1496"/>
    <lineage>
        <taxon>Bacteria</taxon>
        <taxon>Bacillati</taxon>
        <taxon>Bacillota</taxon>
        <taxon>Clostridia</taxon>
        <taxon>Peptostreptococcales</taxon>
        <taxon>Peptostreptococcaceae</taxon>
        <taxon>Clostridioides</taxon>
    </lineage>
</organism>
<comment type="caution">
    <text evidence="1">The sequence shown here is derived from an EMBL/GenBank/DDBJ whole genome shotgun (WGS) entry which is preliminary data.</text>
</comment>
<reference evidence="1" key="1">
    <citation type="journal article" date="2018" name="Genome Biol.">
        <title>SKESA: strategic k-mer extension for scrupulous assemblies.</title>
        <authorList>
            <person name="Souvorov A."/>
            <person name="Agarwala R."/>
            <person name="Lipman D.J."/>
        </authorList>
    </citation>
    <scope>NUCLEOTIDE SEQUENCE</scope>
    <source>
        <strain evidence="1">HN1000</strain>
    </source>
</reference>
<reference evidence="1" key="2">
    <citation type="submission" date="2021-06" db="EMBL/GenBank/DDBJ databases">
        <authorList>
            <consortium name="NCBI Pathogen Detection Project"/>
        </authorList>
    </citation>
    <scope>NUCLEOTIDE SEQUENCE</scope>
    <source>
        <strain evidence="1">HN1000</strain>
    </source>
</reference>
<sequence>MSFSKGEYYNMKFDLEENENKIDYRDITEKRIQDTFKRNSNSIVTSLLELKENEEVKKESVSIYFESDDISVLKAVAQIKKTTINKLVLDVLKPVIDATRADLEGSEDIEKLAKSYDRRKKGRGRKIEK</sequence>
<protein>
    <submittedName>
        <fullName evidence="1">Uncharacterized protein</fullName>
    </submittedName>
</protein>
<evidence type="ECO:0000313" key="1">
    <source>
        <dbReference type="EMBL" id="HBH1543849.1"/>
    </source>
</evidence>
<dbReference type="Proteomes" id="UP000878956">
    <property type="component" value="Unassembled WGS sequence"/>
</dbReference>
<evidence type="ECO:0000313" key="2">
    <source>
        <dbReference type="Proteomes" id="UP000878956"/>
    </source>
</evidence>
<proteinExistence type="predicted"/>
<accession>A0AAN5VPB6</accession>